<evidence type="ECO:0000256" key="9">
    <source>
        <dbReference type="ARBA" id="ARBA00025611"/>
    </source>
</evidence>
<dbReference type="InterPro" id="IPR040982">
    <property type="entry name" value="DNA_pol3_finger"/>
</dbReference>
<evidence type="ECO:0000259" key="11">
    <source>
        <dbReference type="SMART" id="SM00481"/>
    </source>
</evidence>
<keyword evidence="7" id="KW-0235">DNA replication</keyword>
<dbReference type="InterPro" id="IPR004013">
    <property type="entry name" value="PHP_dom"/>
</dbReference>
<dbReference type="Gene3D" id="3.20.20.140">
    <property type="entry name" value="Metal-dependent hydrolases"/>
    <property type="match status" value="1"/>
</dbReference>
<evidence type="ECO:0000313" key="13">
    <source>
        <dbReference type="Proteomes" id="UP000234237"/>
    </source>
</evidence>
<dbReference type="GO" id="GO:0008408">
    <property type="term" value="F:3'-5' exonuclease activity"/>
    <property type="evidence" value="ECO:0007669"/>
    <property type="project" value="InterPro"/>
</dbReference>
<dbReference type="SUPFAM" id="SSF89550">
    <property type="entry name" value="PHP domain-like"/>
    <property type="match status" value="2"/>
</dbReference>
<evidence type="ECO:0000256" key="2">
    <source>
        <dbReference type="ARBA" id="ARBA00009496"/>
    </source>
</evidence>
<reference evidence="13" key="1">
    <citation type="submission" date="2016-11" db="EMBL/GenBank/DDBJ databases">
        <title>Complete genome sequence of Virgibacillus pantothenticus 21D, a halophilic bacterium isolated from the deep hypersaline anoxic basin Discovery in the Mediterranean Sea.</title>
        <authorList>
            <person name="Zeaiter Z."/>
            <person name="Booth J.M."/>
            <person name="Prosdocimi E.M."/>
            <person name="Mapelli F."/>
            <person name="Fusi M."/>
            <person name="Daffonchio D."/>
            <person name="Borin S."/>
            <person name="Crotti E."/>
        </authorList>
    </citation>
    <scope>NUCLEOTIDE SEQUENCE [LARGE SCALE GENOMIC DNA]</scope>
    <source>
        <strain evidence="13">21D</strain>
    </source>
</reference>
<dbReference type="AlphaFoldDB" id="A0A2K9J226"/>
<evidence type="ECO:0000256" key="6">
    <source>
        <dbReference type="ARBA" id="ARBA00022695"/>
    </source>
</evidence>
<gene>
    <name evidence="12" type="primary">dnaE</name>
    <name evidence="12" type="ORF">A21D_02960</name>
</gene>
<dbReference type="NCBIfam" id="TIGR00594">
    <property type="entry name" value="polc"/>
    <property type="match status" value="1"/>
</dbReference>
<comment type="function">
    <text evidence="9">DNA polymerase III is a complex, multichain enzyme responsible for most of the replicative synthesis in bacteria. This DNA polymerase also exhibits 3' to 5' exonuclease activity. The alpha chain is the DNA polymerase.</text>
</comment>
<feature type="domain" description="Polymerase/histidinol phosphatase N-terminal" evidence="11">
    <location>
        <begin position="4"/>
        <end position="71"/>
    </location>
</feature>
<keyword evidence="8" id="KW-0239">DNA-directed DNA polymerase</keyword>
<dbReference type="InterPro" id="IPR004805">
    <property type="entry name" value="DnaE2/DnaE/PolC"/>
</dbReference>
<keyword evidence="6 12" id="KW-0548">Nucleotidyltransferase</keyword>
<dbReference type="InterPro" id="IPR011708">
    <property type="entry name" value="DNA_pol3_alpha_NTPase_dom"/>
</dbReference>
<comment type="subcellular location">
    <subcellularLocation>
        <location evidence="1">Cytoplasm</location>
    </subcellularLocation>
</comment>
<dbReference type="PANTHER" id="PTHR32294:SF0">
    <property type="entry name" value="DNA POLYMERASE III SUBUNIT ALPHA"/>
    <property type="match status" value="1"/>
</dbReference>
<dbReference type="GO" id="GO:0006260">
    <property type="term" value="P:DNA replication"/>
    <property type="evidence" value="ECO:0007669"/>
    <property type="project" value="UniProtKB-KW"/>
</dbReference>
<sequence length="1121" mass="128527">MVFTHLQIRSSYSLLKSTITIEELVQRAAELGYTALALTDEQVLHGAIKFYKAAKNNGLKPIIGLTILVGDSQEEAHEMVILAKSNQGFQELIKLSTWLRTEELSFIEVEQLLTYTADCVGILSFNHGNIVKQLRNKSFVELNEYISAYRQAFGENDFYIALESYGDGSNHPSFFAEVKQFQEMYHDSVVAMHDVRYLNKKDVLAYDCLRAMKVQRIWDGTYVDDKWRNHHLCSEKEMQQYFSEWPEAVEETASIVEKCNLNINFEQQHLPSFPLPENQQPHCYLTEKCFAVLSQKYTKVTDEIRERLHHELNIIEQMGFSDYFLIVADMVDFAKTNNIVVGPGRGSAAGSLVAYLLGITDIDPIKYELLFERFLNPNRMTMPDIDIDFSDTRREEVVDYVQRKYGSEHVAQIITFGTFAARSLMRELIKTMDINKQDAAFVLRHIPVQSKKNLVQIVQDSSALKDYIKHSEVLRRLFKVATVLEGIPRHISTHAAGIVISKEPLMEYAPLTSGAGTMYLTQYAMNDVEAIGLLKIDLLGLRNLTLIEQILQKIRYEYKKAVSLEEIPQEDRKTFLLLQQGRTNGVFQLESQGMKQVLQDLKPTHFEDIVAVNALYRPGPMDFIKTYINRKHGVEKISYPHPDLATILEKTYGVLIYQEQLMQIAHRIAGFSLGQADLLRRAVSKKQEEVMEEQKSAFINGCIQQGYSQSVANELFAWIVRFSNYGFNRSHAVAYSRISYQLAYLKCHYPQVFFAELLSASMQQHQKITLYRREIKELHIKLLGPSINNSFGKYAVEGKHIRMGLLQIKGVGNQAVSEIIRARKERPFQNLFDFCLRTSLKVINRTIIELLVLSGAFDELHKNRASLLATIDQAIEQGELFGEFQEQVSLLTNNLELEGDYVEIEDFSVIKKLSDEKELLGIYISSHPVTVYRKQLQRAGYITIDAARKRGHGFKHRSACVIQSIKTIRTKRGDPMAFITISDETDEMEAVVFPELYRQVHRWWEEGMLVVAKGKLEARSNGLQTLLSAIQSFEESVLEDKTSTDRLFIKLTGKDIKADLAKISEVARYFPGNTPVIVFQESLQQTYQLSKEYNLAPNLLCIQRLQDYFGIHQVVYDKVTI</sequence>
<dbReference type="Pfam" id="PF01336">
    <property type="entry name" value="tRNA_anti-codon"/>
    <property type="match status" value="1"/>
</dbReference>
<comment type="catalytic activity">
    <reaction evidence="10">
        <text>DNA(n) + a 2'-deoxyribonucleoside 5'-triphosphate = DNA(n+1) + diphosphate</text>
        <dbReference type="Rhea" id="RHEA:22508"/>
        <dbReference type="Rhea" id="RHEA-COMP:17339"/>
        <dbReference type="Rhea" id="RHEA-COMP:17340"/>
        <dbReference type="ChEBI" id="CHEBI:33019"/>
        <dbReference type="ChEBI" id="CHEBI:61560"/>
        <dbReference type="ChEBI" id="CHEBI:173112"/>
        <dbReference type="EC" id="2.7.7.7"/>
    </reaction>
</comment>
<dbReference type="InterPro" id="IPR041931">
    <property type="entry name" value="DNA_pol3_alpha_thumb_dom"/>
</dbReference>
<evidence type="ECO:0000313" key="12">
    <source>
        <dbReference type="EMBL" id="AUJ26002.1"/>
    </source>
</evidence>
<dbReference type="Proteomes" id="UP000234237">
    <property type="component" value="Chromosome"/>
</dbReference>
<dbReference type="Gene3D" id="1.10.10.1600">
    <property type="entry name" value="Bacterial DNA polymerase III alpha subunit, thumb domain"/>
    <property type="match status" value="1"/>
</dbReference>
<evidence type="ECO:0000256" key="4">
    <source>
        <dbReference type="ARBA" id="ARBA00019114"/>
    </source>
</evidence>
<evidence type="ECO:0000256" key="1">
    <source>
        <dbReference type="ARBA" id="ARBA00004496"/>
    </source>
</evidence>
<name>A0A2K9J226_9BACI</name>
<dbReference type="CDD" id="cd04485">
    <property type="entry name" value="DnaE_OBF"/>
    <property type="match status" value="1"/>
</dbReference>
<dbReference type="InterPro" id="IPR016195">
    <property type="entry name" value="Pol/histidinol_Pase-like"/>
</dbReference>
<evidence type="ECO:0000256" key="10">
    <source>
        <dbReference type="ARBA" id="ARBA00049244"/>
    </source>
</evidence>
<dbReference type="Pfam" id="PF07733">
    <property type="entry name" value="DNA_pol3_alpha"/>
    <property type="match status" value="1"/>
</dbReference>
<dbReference type="STRING" id="302167.GCA_900166595_01792"/>
<evidence type="ECO:0000256" key="8">
    <source>
        <dbReference type="ARBA" id="ARBA00022932"/>
    </source>
</evidence>
<protein>
    <recommendedName>
        <fullName evidence="4">DNA polymerase III subunit alpha</fullName>
        <ecNumber evidence="3">2.7.7.7</ecNumber>
    </recommendedName>
</protein>
<dbReference type="KEGG" id="vpn:A21D_02960"/>
<dbReference type="Pfam" id="PF02811">
    <property type="entry name" value="PHP"/>
    <property type="match status" value="1"/>
</dbReference>
<evidence type="ECO:0000256" key="7">
    <source>
        <dbReference type="ARBA" id="ARBA00022705"/>
    </source>
</evidence>
<dbReference type="InterPro" id="IPR029460">
    <property type="entry name" value="DNAPol_HHH"/>
</dbReference>
<dbReference type="GO" id="GO:0003887">
    <property type="term" value="F:DNA-directed DNA polymerase activity"/>
    <property type="evidence" value="ECO:0007669"/>
    <property type="project" value="UniProtKB-KW"/>
</dbReference>
<dbReference type="EC" id="2.7.7.7" evidence="3"/>
<dbReference type="PANTHER" id="PTHR32294">
    <property type="entry name" value="DNA POLYMERASE III SUBUNIT ALPHA"/>
    <property type="match status" value="1"/>
</dbReference>
<dbReference type="InterPro" id="IPR003141">
    <property type="entry name" value="Pol/His_phosphatase_N"/>
</dbReference>
<dbReference type="NCBIfam" id="NF004226">
    <property type="entry name" value="PRK05673.1"/>
    <property type="match status" value="1"/>
</dbReference>
<proteinExistence type="inferred from homology"/>
<dbReference type="EMBL" id="CP018622">
    <property type="protein sequence ID" value="AUJ26002.1"/>
    <property type="molecule type" value="Genomic_DNA"/>
</dbReference>
<dbReference type="Pfam" id="PF14579">
    <property type="entry name" value="HHH_6"/>
    <property type="match status" value="1"/>
</dbReference>
<dbReference type="RefSeq" id="WP_101933776.1">
    <property type="nucleotide sequence ID" value="NZ_CP018622.1"/>
</dbReference>
<dbReference type="InterPro" id="IPR004365">
    <property type="entry name" value="NA-bd_OB_tRNA"/>
</dbReference>
<evidence type="ECO:0000256" key="5">
    <source>
        <dbReference type="ARBA" id="ARBA00022679"/>
    </source>
</evidence>
<accession>A0A2K9J226</accession>
<keyword evidence="5 12" id="KW-0808">Transferase</keyword>
<organism evidence="12 13">
    <name type="scientific">Virgibacillus dokdonensis</name>
    <dbReference type="NCBI Taxonomy" id="302167"/>
    <lineage>
        <taxon>Bacteria</taxon>
        <taxon>Bacillati</taxon>
        <taxon>Bacillota</taxon>
        <taxon>Bacilli</taxon>
        <taxon>Bacillales</taxon>
        <taxon>Bacillaceae</taxon>
        <taxon>Virgibacillus</taxon>
    </lineage>
</organism>
<dbReference type="Pfam" id="PF17657">
    <property type="entry name" value="DNA_pol3_finger"/>
    <property type="match status" value="1"/>
</dbReference>
<comment type="similarity">
    <text evidence="2">Belongs to the DNA polymerase type-C family. DnaE subfamily.</text>
</comment>
<dbReference type="SMART" id="SM00481">
    <property type="entry name" value="POLIIIAc"/>
    <property type="match status" value="1"/>
</dbReference>
<dbReference type="GO" id="GO:0005737">
    <property type="term" value="C:cytoplasm"/>
    <property type="evidence" value="ECO:0007669"/>
    <property type="project" value="UniProtKB-SubCell"/>
</dbReference>
<evidence type="ECO:0000256" key="3">
    <source>
        <dbReference type="ARBA" id="ARBA00012417"/>
    </source>
</evidence>
<dbReference type="Gene3D" id="1.10.150.870">
    <property type="match status" value="1"/>
</dbReference>
<dbReference type="GO" id="GO:0003676">
    <property type="term" value="F:nucleic acid binding"/>
    <property type="evidence" value="ECO:0007669"/>
    <property type="project" value="InterPro"/>
</dbReference>